<name>A0ABU1A8A9_9LACO</name>
<dbReference type="RefSeq" id="WP_308702883.1">
    <property type="nucleotide sequence ID" value="NZ_AP027463.1"/>
</dbReference>
<organism evidence="2 3">
    <name type="scientific">Lactiplantibacillus brownii</name>
    <dbReference type="NCBI Taxonomy" id="3069269"/>
    <lineage>
        <taxon>Bacteria</taxon>
        <taxon>Bacillati</taxon>
        <taxon>Bacillota</taxon>
        <taxon>Bacilli</taxon>
        <taxon>Lactobacillales</taxon>
        <taxon>Lactobacillaceae</taxon>
        <taxon>Lactiplantibacillus</taxon>
    </lineage>
</organism>
<dbReference type="Proteomes" id="UP001227831">
    <property type="component" value="Unassembled WGS sequence"/>
</dbReference>
<reference evidence="2 3" key="1">
    <citation type="journal article" date="2023" name="Int. J. Syst. Evol. Microbiol.">
        <title>Lactiplantibacillus brownii sp. nov., a novel psychrotolerant species isolated from sauerkraut.</title>
        <authorList>
            <person name="Heng Y.C."/>
            <person name="Silvaraju S."/>
            <person name="Lee J.K.Y."/>
            <person name="Kittelmann S."/>
        </authorList>
    </citation>
    <scope>NUCLEOTIDE SEQUENCE [LARGE SCALE GENOMIC DNA]</scope>
    <source>
        <strain evidence="2 3">WILCCON 0030</strain>
    </source>
</reference>
<evidence type="ECO:0000313" key="2">
    <source>
        <dbReference type="EMBL" id="MDQ7937108.1"/>
    </source>
</evidence>
<keyword evidence="3" id="KW-1185">Reference proteome</keyword>
<accession>A0ABU1A8A9</accession>
<evidence type="ECO:0000313" key="3">
    <source>
        <dbReference type="Proteomes" id="UP001227831"/>
    </source>
</evidence>
<proteinExistence type="predicted"/>
<gene>
    <name evidence="2" type="ORF">RA086_05635</name>
</gene>
<comment type="caution">
    <text evidence="2">The sequence shown here is derived from an EMBL/GenBank/DDBJ whole genome shotgun (WGS) entry which is preliminary data.</text>
</comment>
<protein>
    <submittedName>
        <fullName evidence="2">Late control protein D</fullName>
    </submittedName>
</protein>
<sequence>MAITTFTIGRRTTSDVWDVRELVAGDVVWTTDLNYSAGSLEFDVIEVDEGFTPHNGDIVKFYWDNVQLFYGFVFDFKYTNEKFSVIAYDKLRYLKNQDSLVWPVSTLSQRFNKVATMASISHRVVNGSNHKLAAEVADGKSYFDMLQSAIEITEQATGSLYFVMANYDKVELRKAPYKALTLVVGDKSLMTKFDYERSIEDAANVVRIVRSDDTTGGEKTATASSATTTKLTIATSGSKHSIDNWGRLQYVEQAKDKSNFAQMKTQAEQLLKVKNKQTTTLKLTVIGDPSLVAGNAVYLRVQSLKDIGLGTKSLLITKATHHFNADYTAEIEMKV</sequence>
<feature type="domain" description="YqbQ/XkdQ" evidence="1">
    <location>
        <begin position="27"/>
        <end position="334"/>
    </location>
</feature>
<dbReference type="EMBL" id="JAVCWF010000001">
    <property type="protein sequence ID" value="MDQ7937108.1"/>
    <property type="molecule type" value="Genomic_DNA"/>
</dbReference>
<evidence type="ECO:0000259" key="1">
    <source>
        <dbReference type="Pfam" id="PF24032"/>
    </source>
</evidence>
<dbReference type="Pfam" id="PF24032">
    <property type="entry name" value="YQBQ"/>
    <property type="match status" value="1"/>
</dbReference>
<dbReference type="InterPro" id="IPR056937">
    <property type="entry name" value="YqbQ/XkdQ"/>
</dbReference>